<dbReference type="InterPro" id="IPR035979">
    <property type="entry name" value="RBD_domain_sf"/>
</dbReference>
<feature type="region of interest" description="Disordered" evidence="4">
    <location>
        <begin position="316"/>
        <end position="355"/>
    </location>
</feature>
<dbReference type="GO" id="GO:0000398">
    <property type="term" value="P:mRNA splicing, via spliceosome"/>
    <property type="evidence" value="ECO:0007669"/>
    <property type="project" value="TreeGrafter"/>
</dbReference>
<evidence type="ECO:0000313" key="7">
    <source>
        <dbReference type="Proteomes" id="UP000276834"/>
    </source>
</evidence>
<organism evidence="6 7">
    <name type="scientific">Chloebia gouldiae</name>
    <name type="common">Gouldian finch</name>
    <name type="synonym">Erythrura gouldiae</name>
    <dbReference type="NCBI Taxonomy" id="44316"/>
    <lineage>
        <taxon>Eukaryota</taxon>
        <taxon>Metazoa</taxon>
        <taxon>Chordata</taxon>
        <taxon>Craniata</taxon>
        <taxon>Vertebrata</taxon>
        <taxon>Euteleostomi</taxon>
        <taxon>Archelosauria</taxon>
        <taxon>Archosauria</taxon>
        <taxon>Dinosauria</taxon>
        <taxon>Saurischia</taxon>
        <taxon>Theropoda</taxon>
        <taxon>Coelurosauria</taxon>
        <taxon>Aves</taxon>
        <taxon>Neognathae</taxon>
        <taxon>Neoaves</taxon>
        <taxon>Telluraves</taxon>
        <taxon>Australaves</taxon>
        <taxon>Passeriformes</taxon>
        <taxon>Passeroidea</taxon>
        <taxon>Passeridae</taxon>
        <taxon>Chloebia</taxon>
    </lineage>
</organism>
<evidence type="ECO:0000313" key="6">
    <source>
        <dbReference type="EMBL" id="RLV94437.1"/>
    </source>
</evidence>
<dbReference type="PANTHER" id="PTHR13948">
    <property type="entry name" value="RNA-BINDING PROTEIN"/>
    <property type="match status" value="1"/>
</dbReference>
<feature type="region of interest" description="Disordered" evidence="4">
    <location>
        <begin position="493"/>
        <end position="583"/>
    </location>
</feature>
<dbReference type="CDD" id="cd12563">
    <property type="entry name" value="RRM2_RBM6"/>
    <property type="match status" value="1"/>
</dbReference>
<dbReference type="SUPFAM" id="SSF54928">
    <property type="entry name" value="RNA-binding domain, RBD"/>
    <property type="match status" value="2"/>
</dbReference>
<dbReference type="Pfam" id="PF01585">
    <property type="entry name" value="G-patch"/>
    <property type="match status" value="1"/>
</dbReference>
<feature type="compositionally biased region" description="Basic residues" evidence="4">
    <location>
        <begin position="344"/>
        <end position="355"/>
    </location>
</feature>
<dbReference type="InterPro" id="IPR034125">
    <property type="entry name" value="RBM6_RRM2"/>
</dbReference>
<dbReference type="OrthoDB" id="29221at2759"/>
<feature type="compositionally biased region" description="Basic and acidic residues" evidence="4">
    <location>
        <begin position="832"/>
        <end position="878"/>
    </location>
</feature>
<dbReference type="AlphaFoldDB" id="A0A3L8S1Q2"/>
<gene>
    <name evidence="6" type="ORF">DV515_00013129</name>
</gene>
<feature type="compositionally biased region" description="Basic and acidic residues" evidence="4">
    <location>
        <begin position="543"/>
        <end position="556"/>
    </location>
</feature>
<feature type="compositionally biased region" description="Basic and acidic residues" evidence="4">
    <location>
        <begin position="517"/>
        <end position="536"/>
    </location>
</feature>
<accession>A0A3L8S1Q2</accession>
<feature type="compositionally biased region" description="Acidic residues" evidence="4">
    <location>
        <begin position="737"/>
        <end position="750"/>
    </location>
</feature>
<dbReference type="PROSITE" id="PS50174">
    <property type="entry name" value="G_PATCH"/>
    <property type="match status" value="1"/>
</dbReference>
<keyword evidence="3" id="KW-0539">Nucleus</keyword>
<dbReference type="Gene3D" id="3.30.70.330">
    <property type="match status" value="1"/>
</dbReference>
<dbReference type="GO" id="GO:0005634">
    <property type="term" value="C:nucleus"/>
    <property type="evidence" value="ECO:0007669"/>
    <property type="project" value="UniProtKB-SubCell"/>
</dbReference>
<evidence type="ECO:0000256" key="4">
    <source>
        <dbReference type="SAM" id="MobiDB-lite"/>
    </source>
</evidence>
<dbReference type="InterPro" id="IPR012677">
    <property type="entry name" value="Nucleotide-bd_a/b_plait_sf"/>
</dbReference>
<keyword evidence="7" id="KW-1185">Reference proteome</keyword>
<dbReference type="Pfam" id="PF17780">
    <property type="entry name" value="OCRE"/>
    <property type="match status" value="1"/>
</dbReference>
<evidence type="ECO:0000256" key="1">
    <source>
        <dbReference type="ARBA" id="ARBA00004123"/>
    </source>
</evidence>
<dbReference type="GO" id="GO:0003723">
    <property type="term" value="F:RNA binding"/>
    <property type="evidence" value="ECO:0007669"/>
    <property type="project" value="UniProtKB-KW"/>
</dbReference>
<sequence length="948" mass="107169">MEYRDVDHRLPGQQMFDYEHGKSFAEGKPSKDSRPYKNLQSYLRYLKVVDQDYRTCPKYVKPSKLIRLGGVPETATKDDILNAFRGPDGTPVKDLRLKDYSSGYDYGYVCVEFSLLEEAIGCMEANQVALQFASPYPCGGDCVCLLLLSCCSAMGLSQRTASGRETVLQGACLSTGCREGTAREGSKGLRMEFGGAGPLLCPRKVLPPQFHEQLGIGRPLVFDLTCLPNLKGTLTIGGKEVTLEYTPCPEFWRCKRGAEQAQSPEVVLRERTRRLSKNSRQSLKHLSKNCQVNQDLQSSLSSPQFLLHSRNVSLRNRSQGREMKAESVGPHRRREGTWTGTRSHPLRGKQRKPHHQMVEEAERITRFTPPEVIVGLLAPYVRLSTSSVRIMKNKAGRMGQTYGFIELESHAEALRLLKILQNLDPPICIDGRTLEVNLATGRRRNDYGEHRENSYYGPVAPSDVSTYIYDPDTGNYYDPIAGTYYDPRTQREVTIEREPSSPPPESRRRRHGSQEWTSDRKEPPGRDNRDKKDKGKSTSAKNEPGEERFFAEDVFKKPLPPSAKKDESTGLTETGEEKFSAEDVFKKPLPPSVKKEESAAPVSVSIGLDFDLFEPGYSFREAQHSLAATAIAGGVWQVGKAWHQSTACLESRKASTPWCEGIEASQLLSAPCLCCWEATLCLLDWNRDRSHGELGWGSKALLQRPGKLDATNCRTFLHLPQPKVVNPLIGLLGEYGGDSDNEEEEEEEEQSQAQWLPPPPHPPAPREEQPRKAKASDDKLTDWNKLACLLCRRQFPNKEVLIKHQQLSNLHKQNLEIHMKIKRSEQELAYLEKREREGRHKDKGNDRREKFQQMDSPEGKRLRYDRDSESDYDPRLDSNNKGNRMVQSPGWKKGFGHNQQGTASPVEADNRRKGPGLGAPGKPPKRQSNETYRDAVRRVMFARYKELQ</sequence>
<comment type="subcellular location">
    <subcellularLocation>
        <location evidence="1">Nucleus</location>
    </subcellularLocation>
</comment>
<keyword evidence="2" id="KW-0694">RNA-binding</keyword>
<dbReference type="EMBL" id="QUSF01000084">
    <property type="protein sequence ID" value="RLV94437.1"/>
    <property type="molecule type" value="Genomic_DNA"/>
</dbReference>
<proteinExistence type="predicted"/>
<feature type="region of interest" description="Disordered" evidence="4">
    <location>
        <begin position="832"/>
        <end position="934"/>
    </location>
</feature>
<dbReference type="InterPro" id="IPR000467">
    <property type="entry name" value="G_patch_dom"/>
</dbReference>
<dbReference type="SMART" id="SM00443">
    <property type="entry name" value="G_patch"/>
    <property type="match status" value="1"/>
</dbReference>
<feature type="domain" description="G-patch" evidence="5">
    <location>
        <begin position="878"/>
        <end position="922"/>
    </location>
</feature>
<name>A0A3L8S1Q2_CHLGU</name>
<reference evidence="6 7" key="1">
    <citation type="journal article" date="2018" name="Proc. R. Soc. B">
        <title>A non-coding region near Follistatin controls head colour polymorphism in the Gouldian finch.</title>
        <authorList>
            <person name="Toomey M.B."/>
            <person name="Marques C.I."/>
            <person name="Andrade P."/>
            <person name="Araujo P.M."/>
            <person name="Sabatino S."/>
            <person name="Gazda M.A."/>
            <person name="Afonso S."/>
            <person name="Lopes R.J."/>
            <person name="Corbo J.C."/>
            <person name="Carneiro M."/>
        </authorList>
    </citation>
    <scope>NUCLEOTIDE SEQUENCE [LARGE SCALE GENOMIC DNA]</scope>
    <source>
        <strain evidence="6">Red01</strain>
        <tissue evidence="6">Muscle</tissue>
    </source>
</reference>
<evidence type="ECO:0000256" key="3">
    <source>
        <dbReference type="ARBA" id="ARBA00023242"/>
    </source>
</evidence>
<evidence type="ECO:0000259" key="5">
    <source>
        <dbReference type="PROSITE" id="PS50174"/>
    </source>
</evidence>
<comment type="caution">
    <text evidence="6">The sequence shown here is derived from an EMBL/GenBank/DDBJ whole genome shotgun (WGS) entry which is preliminary data.</text>
</comment>
<feature type="compositionally biased region" description="Basic and acidic residues" evidence="4">
    <location>
        <begin position="764"/>
        <end position="778"/>
    </location>
</feature>
<dbReference type="PANTHER" id="PTHR13948:SF22">
    <property type="entry name" value="RNA-BINDING PROTEIN 6"/>
    <property type="match status" value="1"/>
</dbReference>
<feature type="region of interest" description="Disordered" evidence="4">
    <location>
        <begin position="735"/>
        <end position="778"/>
    </location>
</feature>
<protein>
    <recommendedName>
        <fullName evidence="5">G-patch domain-containing protein</fullName>
    </recommendedName>
</protein>
<dbReference type="Proteomes" id="UP000276834">
    <property type="component" value="Unassembled WGS sequence"/>
</dbReference>
<evidence type="ECO:0000256" key="2">
    <source>
        <dbReference type="ARBA" id="ARBA00022884"/>
    </source>
</evidence>
<dbReference type="InterPro" id="IPR041591">
    <property type="entry name" value="OCRE"/>
</dbReference>